<comment type="caution">
    <text evidence="1">The sequence shown here is derived from an EMBL/GenBank/DDBJ whole genome shotgun (WGS) entry which is preliminary data.</text>
</comment>
<organism evidence="1 2">
    <name type="scientific">Brachybacterium hainanense</name>
    <dbReference type="NCBI Taxonomy" id="1541174"/>
    <lineage>
        <taxon>Bacteria</taxon>
        <taxon>Bacillati</taxon>
        <taxon>Actinomycetota</taxon>
        <taxon>Actinomycetes</taxon>
        <taxon>Micrococcales</taxon>
        <taxon>Dermabacteraceae</taxon>
        <taxon>Brachybacterium</taxon>
    </lineage>
</organism>
<reference evidence="1 2" key="1">
    <citation type="submission" date="2024-09" db="EMBL/GenBank/DDBJ databases">
        <authorList>
            <person name="Sun Q."/>
            <person name="Mori K."/>
        </authorList>
    </citation>
    <scope>NUCLEOTIDE SEQUENCE [LARGE SCALE GENOMIC DNA]</scope>
    <source>
        <strain evidence="1 2">CICC 10874</strain>
    </source>
</reference>
<dbReference type="EMBL" id="JBHLSV010000015">
    <property type="protein sequence ID" value="MFC0674838.1"/>
    <property type="molecule type" value="Genomic_DNA"/>
</dbReference>
<sequence length="64" mass="7159">MSADVDADRGRRTLLGQLRDLRPVPTPCVQDRESRDIADEFALRRPLDEAVERVLPGSRSLITG</sequence>
<dbReference type="Proteomes" id="UP001589793">
    <property type="component" value="Unassembled WGS sequence"/>
</dbReference>
<protein>
    <submittedName>
        <fullName evidence="1">Uncharacterized protein</fullName>
    </submittedName>
</protein>
<keyword evidence="2" id="KW-1185">Reference proteome</keyword>
<name>A0ABV6RCY0_9MICO</name>
<dbReference type="RefSeq" id="WP_376981351.1">
    <property type="nucleotide sequence ID" value="NZ_JBHLSV010000015.1"/>
</dbReference>
<evidence type="ECO:0000313" key="1">
    <source>
        <dbReference type="EMBL" id="MFC0674838.1"/>
    </source>
</evidence>
<evidence type="ECO:0000313" key="2">
    <source>
        <dbReference type="Proteomes" id="UP001589793"/>
    </source>
</evidence>
<proteinExistence type="predicted"/>
<accession>A0ABV6RCY0</accession>
<gene>
    <name evidence="1" type="ORF">ACFFF6_12800</name>
</gene>